<proteinExistence type="predicted"/>
<accession>A0ABW5V131</accession>
<name>A0ABW5V131_9MICO</name>
<comment type="caution">
    <text evidence="1">The sequence shown here is derived from an EMBL/GenBank/DDBJ whole genome shotgun (WGS) entry which is preliminary data.</text>
</comment>
<keyword evidence="2" id="KW-1185">Reference proteome</keyword>
<dbReference type="PANTHER" id="PTHR30283">
    <property type="entry name" value="PEROXIDE STRESS RESPONSE PROTEIN YAAA"/>
    <property type="match status" value="1"/>
</dbReference>
<evidence type="ECO:0000313" key="1">
    <source>
        <dbReference type="EMBL" id="MFD2758529.1"/>
    </source>
</evidence>
<evidence type="ECO:0000313" key="2">
    <source>
        <dbReference type="Proteomes" id="UP001597492"/>
    </source>
</evidence>
<dbReference type="PANTHER" id="PTHR30283:SF4">
    <property type="entry name" value="PEROXIDE STRESS RESISTANCE PROTEIN YAAA"/>
    <property type="match status" value="1"/>
</dbReference>
<reference evidence="2" key="1">
    <citation type="journal article" date="2019" name="Int. J. Syst. Evol. Microbiol.">
        <title>The Global Catalogue of Microorganisms (GCM) 10K type strain sequencing project: providing services to taxonomists for standard genome sequencing and annotation.</title>
        <authorList>
            <consortium name="The Broad Institute Genomics Platform"/>
            <consortium name="The Broad Institute Genome Sequencing Center for Infectious Disease"/>
            <person name="Wu L."/>
            <person name="Ma J."/>
        </authorList>
    </citation>
    <scope>NUCLEOTIDE SEQUENCE [LARGE SCALE GENOMIC DNA]</scope>
    <source>
        <strain evidence="2">TISTR 1514</strain>
    </source>
</reference>
<gene>
    <name evidence="1" type="ORF">ACFSW7_09075</name>
</gene>
<dbReference type="InterPro" id="IPR005583">
    <property type="entry name" value="YaaA"/>
</dbReference>
<protein>
    <submittedName>
        <fullName evidence="1">YaaA family protein</fullName>
    </submittedName>
</protein>
<dbReference type="Proteomes" id="UP001597492">
    <property type="component" value="Unassembled WGS sequence"/>
</dbReference>
<dbReference type="RefSeq" id="WP_019617728.1">
    <property type="nucleotide sequence ID" value="NZ_JBHUNE010000006.1"/>
</dbReference>
<organism evidence="1 2">
    <name type="scientific">Gulosibacter faecalis</name>
    <dbReference type="NCBI Taxonomy" id="272240"/>
    <lineage>
        <taxon>Bacteria</taxon>
        <taxon>Bacillati</taxon>
        <taxon>Actinomycetota</taxon>
        <taxon>Actinomycetes</taxon>
        <taxon>Micrococcales</taxon>
        <taxon>Microbacteriaceae</taxon>
        <taxon>Gulosibacter</taxon>
    </lineage>
</organism>
<sequence length="266" mass="29231">MTSRFLVLLPPSETKSDGGNRRLNKKFHWPELDPVRAQVRDDLVELSRGNPDTARAALKISPKLAETELRRNRELSDPLRKPAVERYTGVLYDAIDAPSLDPAARAWLDTHVMIHSALYGLVAASDPIAAYRLSHDSRLPGTPLKQRWRGHIATVLRQHHGPILDLRSKGYVGLGPIDAAPDRAWGDVRERLADGSTRSLNHFNKQSKGLLVRHLAERLAGQREVTSLNDVAEALTGFVEFKPADSGVVTIIRGSAATTGPSVETA</sequence>
<dbReference type="Pfam" id="PF03883">
    <property type="entry name" value="H2O2_YaaD"/>
    <property type="match status" value="1"/>
</dbReference>
<dbReference type="EMBL" id="JBHUNE010000006">
    <property type="protein sequence ID" value="MFD2758529.1"/>
    <property type="molecule type" value="Genomic_DNA"/>
</dbReference>